<dbReference type="Proteomes" id="UP000008237">
    <property type="component" value="Unassembled WGS sequence"/>
</dbReference>
<dbReference type="InterPro" id="IPR025202">
    <property type="entry name" value="PLD-like_dom"/>
</dbReference>
<evidence type="ECO:0000256" key="4">
    <source>
        <dbReference type="ARBA" id="ARBA00038012"/>
    </source>
</evidence>
<organism evidence="9">
    <name type="scientific">Harpegnathos saltator</name>
    <name type="common">Jerdon's jumping ant</name>
    <dbReference type="NCBI Taxonomy" id="610380"/>
    <lineage>
        <taxon>Eukaryota</taxon>
        <taxon>Metazoa</taxon>
        <taxon>Ecdysozoa</taxon>
        <taxon>Arthropoda</taxon>
        <taxon>Hexapoda</taxon>
        <taxon>Insecta</taxon>
        <taxon>Pterygota</taxon>
        <taxon>Neoptera</taxon>
        <taxon>Endopterygota</taxon>
        <taxon>Hymenoptera</taxon>
        <taxon>Apocrita</taxon>
        <taxon>Aculeata</taxon>
        <taxon>Formicoidea</taxon>
        <taxon>Formicidae</taxon>
        <taxon>Ponerinae</taxon>
        <taxon>Ponerini</taxon>
        <taxon>Harpegnathos</taxon>
    </lineage>
</organism>
<dbReference type="STRING" id="610380.E2BS02"/>
<keyword evidence="1" id="KW-0378">Hydrolase</keyword>
<keyword evidence="9" id="KW-1185">Reference proteome</keyword>
<dbReference type="GO" id="GO:0016891">
    <property type="term" value="F:RNA endonuclease activity producing 5'-phosphomonoesters, hydrolytic mechanism"/>
    <property type="evidence" value="ECO:0007669"/>
    <property type="project" value="TreeGrafter"/>
</dbReference>
<dbReference type="SMART" id="SM00155">
    <property type="entry name" value="PLDc"/>
    <property type="match status" value="1"/>
</dbReference>
<dbReference type="FunCoup" id="E2BS02">
    <property type="interactions" value="111"/>
</dbReference>
<dbReference type="OrthoDB" id="5205528at2759"/>
<gene>
    <name evidence="8" type="ORF">EAI_11442</name>
</gene>
<keyword evidence="3" id="KW-0443">Lipid metabolism</keyword>
<name>E2BS02_HARSA</name>
<dbReference type="SUPFAM" id="SSF56024">
    <property type="entry name" value="Phospholipase D/nuclease"/>
    <property type="match status" value="1"/>
</dbReference>
<dbReference type="InterPro" id="IPR051406">
    <property type="entry name" value="PLD_domain"/>
</dbReference>
<dbReference type="InterPro" id="IPR001736">
    <property type="entry name" value="PLipase_D/transphosphatidylase"/>
</dbReference>
<evidence type="ECO:0000256" key="5">
    <source>
        <dbReference type="ARBA" id="ARBA00040549"/>
    </source>
</evidence>
<evidence type="ECO:0000256" key="2">
    <source>
        <dbReference type="ARBA" id="ARBA00022963"/>
    </source>
</evidence>
<comment type="similarity">
    <text evidence="4">Belongs to the phospholipase D family. MitoPLD/Zucchini subfamily.</text>
</comment>
<dbReference type="InParanoid" id="E2BS02"/>
<protein>
    <recommendedName>
        <fullName evidence="5">Mitochondrial cardiolipin hydrolase</fullName>
    </recommendedName>
    <alternativeName>
        <fullName evidence="6">Mitochondrial phospholipase</fullName>
    </alternativeName>
</protein>
<evidence type="ECO:0000259" key="7">
    <source>
        <dbReference type="PROSITE" id="PS50035"/>
    </source>
</evidence>
<feature type="domain" description="PLD phosphodiesterase" evidence="7">
    <location>
        <begin position="70"/>
        <end position="97"/>
    </location>
</feature>
<reference evidence="8 9" key="1">
    <citation type="journal article" date="2010" name="Science">
        <title>Genomic comparison of the ants Camponotus floridanus and Harpegnathos saltator.</title>
        <authorList>
            <person name="Bonasio R."/>
            <person name="Zhang G."/>
            <person name="Ye C."/>
            <person name="Mutti N.S."/>
            <person name="Fang X."/>
            <person name="Qin N."/>
            <person name="Donahue G."/>
            <person name="Yang P."/>
            <person name="Li Q."/>
            <person name="Li C."/>
            <person name="Zhang P."/>
            <person name="Huang Z."/>
            <person name="Berger S.L."/>
            <person name="Reinberg D."/>
            <person name="Wang J."/>
            <person name="Liebig J."/>
        </authorList>
    </citation>
    <scope>NUCLEOTIDE SEQUENCE [LARGE SCALE GENOMIC DNA]</scope>
    <source>
        <strain evidence="8 9">R22 G/1</strain>
    </source>
</reference>
<proteinExistence type="inferred from homology"/>
<accession>E2BS02</accession>
<dbReference type="AlphaFoldDB" id="E2BS02"/>
<dbReference type="OMA" id="WNESKPY"/>
<evidence type="ECO:0000256" key="6">
    <source>
        <dbReference type="ARBA" id="ARBA00043167"/>
    </source>
</evidence>
<dbReference type="PANTHER" id="PTHR43856">
    <property type="entry name" value="CARDIOLIPIN HYDROLASE"/>
    <property type="match status" value="1"/>
</dbReference>
<dbReference type="Pfam" id="PF13091">
    <property type="entry name" value="PLDc_2"/>
    <property type="match status" value="1"/>
</dbReference>
<dbReference type="Gene3D" id="3.30.870.10">
    <property type="entry name" value="Endonuclease Chain A"/>
    <property type="match status" value="1"/>
</dbReference>
<evidence type="ECO:0000256" key="1">
    <source>
        <dbReference type="ARBA" id="ARBA00022801"/>
    </source>
</evidence>
<evidence type="ECO:0000313" key="9">
    <source>
        <dbReference type="Proteomes" id="UP000008237"/>
    </source>
</evidence>
<evidence type="ECO:0000256" key="3">
    <source>
        <dbReference type="ARBA" id="ARBA00023098"/>
    </source>
</evidence>
<feature type="non-terminal residue" evidence="8">
    <location>
        <position position="125"/>
    </location>
</feature>
<keyword evidence="2" id="KW-0442">Lipid degradation</keyword>
<sequence length="125" mass="14461">KIKNILDSATKSMDICIYILTCSVLRKAILAAQKRGVKVRIITDSSTLFRAETNYEAYILQDIELRIKYNSVLMHHKFAVIDSCILITGSINWTMTAFFGNHENVLVINDPILVRQYKDEFEDMW</sequence>
<dbReference type="GO" id="GO:0016042">
    <property type="term" value="P:lipid catabolic process"/>
    <property type="evidence" value="ECO:0007669"/>
    <property type="project" value="UniProtKB-KW"/>
</dbReference>
<dbReference type="PROSITE" id="PS50035">
    <property type="entry name" value="PLD"/>
    <property type="match status" value="1"/>
</dbReference>
<dbReference type="PANTHER" id="PTHR43856:SF1">
    <property type="entry name" value="MITOCHONDRIAL CARDIOLIPIN HYDROLASE"/>
    <property type="match status" value="1"/>
</dbReference>
<dbReference type="EMBL" id="GL450107">
    <property type="protein sequence ID" value="EFN81518.1"/>
    <property type="molecule type" value="Genomic_DNA"/>
</dbReference>
<feature type="non-terminal residue" evidence="8">
    <location>
        <position position="1"/>
    </location>
</feature>
<evidence type="ECO:0000313" key="8">
    <source>
        <dbReference type="EMBL" id="EFN81518.1"/>
    </source>
</evidence>